<dbReference type="Gene3D" id="3.90.226.10">
    <property type="entry name" value="2-enoyl-CoA Hydratase, Chain A, domain 1"/>
    <property type="match status" value="1"/>
</dbReference>
<dbReference type="AlphaFoldDB" id="A0A1Y6B410"/>
<protein>
    <submittedName>
        <fullName evidence="4">Enoyl-CoA hydratase/carnithine racemase</fullName>
    </submittedName>
</protein>
<evidence type="ECO:0000256" key="3">
    <source>
        <dbReference type="RuleBase" id="RU003707"/>
    </source>
</evidence>
<dbReference type="Pfam" id="PF00378">
    <property type="entry name" value="ECH_1"/>
    <property type="match status" value="1"/>
</dbReference>
<dbReference type="InterPro" id="IPR014748">
    <property type="entry name" value="Enoyl-CoA_hydra_C"/>
</dbReference>
<proteinExistence type="inferred from homology"/>
<dbReference type="GO" id="GO:0006635">
    <property type="term" value="P:fatty acid beta-oxidation"/>
    <property type="evidence" value="ECO:0007669"/>
    <property type="project" value="TreeGrafter"/>
</dbReference>
<evidence type="ECO:0000313" key="5">
    <source>
        <dbReference type="Proteomes" id="UP000192917"/>
    </source>
</evidence>
<gene>
    <name evidence="4" type="ORF">SAMN05428998_10173</name>
</gene>
<dbReference type="GO" id="GO:0016829">
    <property type="term" value="F:lyase activity"/>
    <property type="evidence" value="ECO:0007669"/>
    <property type="project" value="UniProtKB-KW"/>
</dbReference>
<dbReference type="InterPro" id="IPR029045">
    <property type="entry name" value="ClpP/crotonase-like_dom_sf"/>
</dbReference>
<name>A0A1Y6B410_9PROT</name>
<dbReference type="CDD" id="cd06558">
    <property type="entry name" value="crotonase-like"/>
    <property type="match status" value="1"/>
</dbReference>
<organism evidence="4 5">
    <name type="scientific">Tistlia consotensis USBA 355</name>
    <dbReference type="NCBI Taxonomy" id="560819"/>
    <lineage>
        <taxon>Bacteria</taxon>
        <taxon>Pseudomonadati</taxon>
        <taxon>Pseudomonadota</taxon>
        <taxon>Alphaproteobacteria</taxon>
        <taxon>Rhodospirillales</taxon>
        <taxon>Rhodovibrionaceae</taxon>
        <taxon>Tistlia</taxon>
    </lineage>
</organism>
<dbReference type="InterPro" id="IPR018376">
    <property type="entry name" value="Enoyl-CoA_hyd/isom_CS"/>
</dbReference>
<comment type="similarity">
    <text evidence="1 3">Belongs to the enoyl-CoA hydratase/isomerase family.</text>
</comment>
<dbReference type="EMBL" id="FWZX01000001">
    <property type="protein sequence ID" value="SME88228.1"/>
    <property type="molecule type" value="Genomic_DNA"/>
</dbReference>
<dbReference type="Gene3D" id="1.10.12.10">
    <property type="entry name" value="Lyase 2-enoyl-coa Hydratase, Chain A, domain 2"/>
    <property type="match status" value="1"/>
</dbReference>
<keyword evidence="2" id="KW-0456">Lyase</keyword>
<evidence type="ECO:0000256" key="2">
    <source>
        <dbReference type="ARBA" id="ARBA00023239"/>
    </source>
</evidence>
<dbReference type="PANTHER" id="PTHR11941:SF54">
    <property type="entry name" value="ENOYL-COA HYDRATASE, MITOCHONDRIAL"/>
    <property type="match status" value="1"/>
</dbReference>
<accession>A0A1Y6B410</accession>
<dbReference type="SUPFAM" id="SSF52096">
    <property type="entry name" value="ClpP/crotonase"/>
    <property type="match status" value="1"/>
</dbReference>
<dbReference type="STRING" id="560819.SAMN05428998_10173"/>
<dbReference type="RefSeq" id="WP_085120442.1">
    <property type="nucleotide sequence ID" value="NZ_FWZX01000001.1"/>
</dbReference>
<evidence type="ECO:0000256" key="1">
    <source>
        <dbReference type="ARBA" id="ARBA00005254"/>
    </source>
</evidence>
<dbReference type="InterPro" id="IPR001753">
    <property type="entry name" value="Enoyl-CoA_hydra/iso"/>
</dbReference>
<evidence type="ECO:0000313" key="4">
    <source>
        <dbReference type="EMBL" id="SME88228.1"/>
    </source>
</evidence>
<sequence length="259" mass="28152">MTDTVQVTRDGAVATVWLNRPERMNALNLDTWRRLGEILQALNAEEDLRCLLLRGRGGKAFGAGADISEFEVKRFSAAQAEAYAETMHPALDALTDSPHPTLAAIEGACTGGGLELALCCDLRLCNASARFGIPINRIGHVLPYEGLVPLVRLVGRAVALELLLEGRVIGAQEAYEKRLVNRVVADADFEEELAASAARIAAGAPLAARWHKQNATRALDPRPLSPVELAQPFQSCDSDDYREGVRAFLAKRRPVFEGR</sequence>
<keyword evidence="5" id="KW-1185">Reference proteome</keyword>
<dbReference type="PANTHER" id="PTHR11941">
    <property type="entry name" value="ENOYL-COA HYDRATASE-RELATED"/>
    <property type="match status" value="1"/>
</dbReference>
<dbReference type="Proteomes" id="UP000192917">
    <property type="component" value="Unassembled WGS sequence"/>
</dbReference>
<reference evidence="4 5" key="1">
    <citation type="submission" date="2017-04" db="EMBL/GenBank/DDBJ databases">
        <authorList>
            <person name="Afonso C.L."/>
            <person name="Miller P.J."/>
            <person name="Scott M.A."/>
            <person name="Spackman E."/>
            <person name="Goraichik I."/>
            <person name="Dimitrov K.M."/>
            <person name="Suarez D.L."/>
            <person name="Swayne D.E."/>
        </authorList>
    </citation>
    <scope>NUCLEOTIDE SEQUENCE [LARGE SCALE GENOMIC DNA]</scope>
    <source>
        <strain evidence="4 5">USBA 355</strain>
    </source>
</reference>
<dbReference type="PROSITE" id="PS00166">
    <property type="entry name" value="ENOYL_COA_HYDRATASE"/>
    <property type="match status" value="1"/>
</dbReference>